<proteinExistence type="predicted"/>
<keyword evidence="1" id="KW-0378">Hydrolase</keyword>
<reference evidence="1" key="2">
    <citation type="submission" date="2021-04" db="EMBL/GenBank/DDBJ databases">
        <authorList>
            <person name="Gilroy R."/>
        </authorList>
    </citation>
    <scope>NUCLEOTIDE SEQUENCE</scope>
    <source>
        <strain evidence="1">ChiSjej1B19-8411</strain>
    </source>
</reference>
<reference evidence="1" key="1">
    <citation type="journal article" date="2021" name="PeerJ">
        <title>Extensive microbial diversity within the chicken gut microbiome revealed by metagenomics and culture.</title>
        <authorList>
            <person name="Gilroy R."/>
            <person name="Ravi A."/>
            <person name="Getino M."/>
            <person name="Pursley I."/>
            <person name="Horton D.L."/>
            <person name="Alikhan N.F."/>
            <person name="Baker D."/>
            <person name="Gharbi K."/>
            <person name="Hall N."/>
            <person name="Watson M."/>
            <person name="Adriaenssens E.M."/>
            <person name="Foster-Nyarko E."/>
            <person name="Jarju S."/>
            <person name="Secka A."/>
            <person name="Antonio M."/>
            <person name="Oren A."/>
            <person name="Chaudhuri R.R."/>
            <person name="La Ragione R."/>
            <person name="Hildebrand F."/>
            <person name="Pallen M.J."/>
        </authorList>
    </citation>
    <scope>NUCLEOTIDE SEQUENCE</scope>
    <source>
        <strain evidence="1">ChiSjej1B19-8411</strain>
    </source>
</reference>
<dbReference type="GO" id="GO:0016787">
    <property type="term" value="F:hydrolase activity"/>
    <property type="evidence" value="ECO:0007669"/>
    <property type="project" value="UniProtKB-KW"/>
</dbReference>
<organism evidence="1 2">
    <name type="scientific">Candidatus Blautia gallistercoris</name>
    <dbReference type="NCBI Taxonomy" id="2838490"/>
    <lineage>
        <taxon>Bacteria</taxon>
        <taxon>Bacillati</taxon>
        <taxon>Bacillota</taxon>
        <taxon>Clostridia</taxon>
        <taxon>Lachnospirales</taxon>
        <taxon>Lachnospiraceae</taxon>
        <taxon>Blautia</taxon>
    </lineage>
</organism>
<dbReference type="EMBL" id="DXEX01000080">
    <property type="protein sequence ID" value="HIX58762.1"/>
    <property type="molecule type" value="Genomic_DNA"/>
</dbReference>
<dbReference type="Gene3D" id="3.40.50.1000">
    <property type="entry name" value="HAD superfamily/HAD-like"/>
    <property type="match status" value="1"/>
</dbReference>
<dbReference type="PANTHER" id="PTHR43611:SF3">
    <property type="entry name" value="FLAVIN MONONUCLEOTIDE HYDROLASE 1, CHLOROPLATIC"/>
    <property type="match status" value="1"/>
</dbReference>
<dbReference type="SUPFAM" id="SSF56784">
    <property type="entry name" value="HAD-like"/>
    <property type="match status" value="1"/>
</dbReference>
<dbReference type="AlphaFoldDB" id="A0A9D2B264"/>
<dbReference type="NCBIfam" id="TIGR01549">
    <property type="entry name" value="HAD-SF-IA-v1"/>
    <property type="match status" value="1"/>
</dbReference>
<dbReference type="SFLD" id="SFLDS00003">
    <property type="entry name" value="Haloacid_Dehalogenase"/>
    <property type="match status" value="1"/>
</dbReference>
<dbReference type="InterPro" id="IPR006439">
    <property type="entry name" value="HAD-SF_hydro_IA"/>
</dbReference>
<comment type="caution">
    <text evidence="1">The sequence shown here is derived from an EMBL/GenBank/DDBJ whole genome shotgun (WGS) entry which is preliminary data.</text>
</comment>
<evidence type="ECO:0000313" key="2">
    <source>
        <dbReference type="Proteomes" id="UP000886817"/>
    </source>
</evidence>
<accession>A0A9D2B264</accession>
<gene>
    <name evidence="1" type="ORF">IAA45_03490</name>
</gene>
<protein>
    <submittedName>
        <fullName evidence="1">HAD-IA family hydrolase</fullName>
    </submittedName>
</protein>
<dbReference type="InterPro" id="IPR036412">
    <property type="entry name" value="HAD-like_sf"/>
</dbReference>
<dbReference type="Proteomes" id="UP000886817">
    <property type="component" value="Unassembled WGS sequence"/>
</dbReference>
<dbReference type="InterPro" id="IPR023214">
    <property type="entry name" value="HAD_sf"/>
</dbReference>
<sequence>MIYTLKRIDEADYGCEERAVIFDMYETLITLYRAPLYFGSQIAADAGIPEDQFLGPWRQAEGDRTTGKITLEELIEKILREHNRYSEEMLHYIVAKRIQSREEAFAHLDPGILPLLNALKDRGIRIGLISNCYSEEAAVIRKSILYPYFDGVCMSYEEGVQKPDPEIFRRCLDRLQVSPAKCLYVGDGGSHELEAAKKAGIRAVQALWYLKENPRPFERKRGFAQAETPAEILNWI</sequence>
<dbReference type="NCBIfam" id="TIGR01509">
    <property type="entry name" value="HAD-SF-IA-v3"/>
    <property type="match status" value="1"/>
</dbReference>
<dbReference type="PANTHER" id="PTHR43611">
    <property type="entry name" value="ALPHA-D-GLUCOSE 1-PHOSPHATE PHOSPHATASE"/>
    <property type="match status" value="1"/>
</dbReference>
<dbReference type="SFLD" id="SFLDG01129">
    <property type="entry name" value="C1.5:_HAD__Beta-PGM__Phosphata"/>
    <property type="match status" value="1"/>
</dbReference>
<name>A0A9D2B264_9FIRM</name>
<dbReference type="Pfam" id="PF00702">
    <property type="entry name" value="Hydrolase"/>
    <property type="match status" value="1"/>
</dbReference>
<evidence type="ECO:0000313" key="1">
    <source>
        <dbReference type="EMBL" id="HIX58762.1"/>
    </source>
</evidence>
<dbReference type="PRINTS" id="PR00413">
    <property type="entry name" value="HADHALOGNASE"/>
</dbReference>